<evidence type="ECO:0000313" key="4">
    <source>
        <dbReference type="EMBL" id="BCJ85144.1"/>
    </source>
</evidence>
<feature type="domain" description="Ketoreductase" evidence="3">
    <location>
        <begin position="7"/>
        <end position="191"/>
    </location>
</feature>
<dbReference type="InterPro" id="IPR020904">
    <property type="entry name" value="Sc_DH/Rdtase_CS"/>
</dbReference>
<dbReference type="Gene3D" id="3.40.50.720">
    <property type="entry name" value="NAD(P)-binding Rossmann-like Domain"/>
    <property type="match status" value="1"/>
</dbReference>
<dbReference type="Proteomes" id="UP000593802">
    <property type="component" value="Chromosome"/>
</dbReference>
<dbReference type="KEGG" id="eff:skT53_01290"/>
<dbReference type="Pfam" id="PF00106">
    <property type="entry name" value="adh_short"/>
    <property type="match status" value="1"/>
</dbReference>
<dbReference type="SMART" id="SM00822">
    <property type="entry name" value="PKS_KR"/>
    <property type="match status" value="1"/>
</dbReference>
<dbReference type="InterPro" id="IPR036291">
    <property type="entry name" value="NAD(P)-bd_dom_sf"/>
</dbReference>
<organism evidence="4 5">
    <name type="scientific">Effusibacillus dendaii</name>
    <dbReference type="NCBI Taxonomy" id="2743772"/>
    <lineage>
        <taxon>Bacteria</taxon>
        <taxon>Bacillati</taxon>
        <taxon>Bacillota</taxon>
        <taxon>Bacilli</taxon>
        <taxon>Bacillales</taxon>
        <taxon>Alicyclobacillaceae</taxon>
        <taxon>Effusibacillus</taxon>
    </lineage>
</organism>
<evidence type="ECO:0000256" key="1">
    <source>
        <dbReference type="ARBA" id="ARBA00006484"/>
    </source>
</evidence>
<keyword evidence="5" id="KW-1185">Reference proteome</keyword>
<comment type="similarity">
    <text evidence="1">Belongs to the short-chain dehydrogenases/reductases (SDR) family.</text>
</comment>
<dbReference type="InterPro" id="IPR057326">
    <property type="entry name" value="KR_dom"/>
</dbReference>
<dbReference type="PANTHER" id="PTHR44196:SF3">
    <property type="entry name" value="SHORT CHAIN DEHYDROGENASE FAMILY PROTEIN"/>
    <property type="match status" value="1"/>
</dbReference>
<reference evidence="4 5" key="1">
    <citation type="submission" date="2020-08" db="EMBL/GenBank/DDBJ databases">
        <title>Complete Genome Sequence of Effusibacillus dendaii Strain skT53, Isolated from Farmland soil.</title>
        <authorList>
            <person name="Konishi T."/>
            <person name="Kawasaki H."/>
        </authorList>
    </citation>
    <scope>NUCLEOTIDE SEQUENCE [LARGE SCALE GENOMIC DNA]</scope>
    <source>
        <strain evidence="5">skT53</strain>
    </source>
</reference>
<dbReference type="AlphaFoldDB" id="A0A7I8D4X6"/>
<dbReference type="RefSeq" id="WP_200759302.1">
    <property type="nucleotide sequence ID" value="NZ_AP023366.1"/>
</dbReference>
<accession>A0A7I8D4X6</accession>
<dbReference type="PRINTS" id="PR00081">
    <property type="entry name" value="GDHRDH"/>
</dbReference>
<gene>
    <name evidence="4" type="ORF">skT53_01290</name>
</gene>
<proteinExistence type="inferred from homology"/>
<dbReference type="InterPro" id="IPR002347">
    <property type="entry name" value="SDR_fam"/>
</dbReference>
<sequence length="275" mass="30175">MRNMVNDVVAVIGGSSGIGKESAKLFADQGAQVVLIARGTDRLRETAAEIQNQGRRADVMKADVASLDEMRTAAERIKATYGKLDVLIYSAAGFYLSPVETMDLTVAKQLMEINYWGALHTTQAFLPVIRKGERKSMVYISSLSAQCTPPFFTAYAATKHALRGFLLSLRQELRPEGIHVGMVSPGPVQTPLIEKDLHQDMYRLPFGIPVLKPESAAKAVLRSVKTRKGDLVVPARIAAAARLAAAFPSLVETYYRLSIPGWRKHIESLVGRRPI</sequence>
<dbReference type="CDD" id="cd05233">
    <property type="entry name" value="SDR_c"/>
    <property type="match status" value="1"/>
</dbReference>
<dbReference type="PROSITE" id="PS00061">
    <property type="entry name" value="ADH_SHORT"/>
    <property type="match status" value="1"/>
</dbReference>
<keyword evidence="2" id="KW-0560">Oxidoreductase</keyword>
<dbReference type="EMBL" id="AP023366">
    <property type="protein sequence ID" value="BCJ85144.1"/>
    <property type="molecule type" value="Genomic_DNA"/>
</dbReference>
<dbReference type="SUPFAM" id="SSF51735">
    <property type="entry name" value="NAD(P)-binding Rossmann-fold domains"/>
    <property type="match status" value="1"/>
</dbReference>
<evidence type="ECO:0000259" key="3">
    <source>
        <dbReference type="SMART" id="SM00822"/>
    </source>
</evidence>
<dbReference type="PANTHER" id="PTHR44196">
    <property type="entry name" value="DEHYDROGENASE/REDUCTASE SDR FAMILY MEMBER 7B"/>
    <property type="match status" value="1"/>
</dbReference>
<dbReference type="GO" id="GO:0016491">
    <property type="term" value="F:oxidoreductase activity"/>
    <property type="evidence" value="ECO:0007669"/>
    <property type="project" value="UniProtKB-KW"/>
</dbReference>
<dbReference type="GO" id="GO:0016020">
    <property type="term" value="C:membrane"/>
    <property type="evidence" value="ECO:0007669"/>
    <property type="project" value="TreeGrafter"/>
</dbReference>
<name>A0A7I8D4X6_9BACL</name>
<protein>
    <submittedName>
        <fullName evidence="4">Oxidoreductase</fullName>
    </submittedName>
</protein>
<evidence type="ECO:0000313" key="5">
    <source>
        <dbReference type="Proteomes" id="UP000593802"/>
    </source>
</evidence>
<evidence type="ECO:0000256" key="2">
    <source>
        <dbReference type="ARBA" id="ARBA00023002"/>
    </source>
</evidence>